<evidence type="ECO:0000256" key="1">
    <source>
        <dbReference type="SAM" id="SignalP"/>
    </source>
</evidence>
<reference evidence="2" key="1">
    <citation type="submission" date="2023-06" db="EMBL/GenBank/DDBJ databases">
        <title>Genomic analysis of the entomopathogenic nematode Steinernema hermaphroditum.</title>
        <authorList>
            <person name="Schwarz E.M."/>
            <person name="Heppert J.K."/>
            <person name="Baniya A."/>
            <person name="Schwartz H.T."/>
            <person name="Tan C.-H."/>
            <person name="Antoshechkin I."/>
            <person name="Sternberg P.W."/>
            <person name="Goodrich-Blair H."/>
            <person name="Dillman A.R."/>
        </authorList>
    </citation>
    <scope>NUCLEOTIDE SEQUENCE</scope>
    <source>
        <strain evidence="2">PS9179</strain>
        <tissue evidence="2">Whole animal</tissue>
    </source>
</reference>
<feature type="chain" id="PRO_5041201869" description="WAP domain-containing protein" evidence="1">
    <location>
        <begin position="16"/>
        <end position="122"/>
    </location>
</feature>
<feature type="signal peptide" evidence="1">
    <location>
        <begin position="1"/>
        <end position="15"/>
    </location>
</feature>
<proteinExistence type="predicted"/>
<evidence type="ECO:0000313" key="2">
    <source>
        <dbReference type="EMBL" id="KAK0393947.1"/>
    </source>
</evidence>
<sequence>MKLFFLVLLASLAYGRWDDFVDDELCANGRHAMIRAMEATCFVNNECPWPCYAADPYTSPSRRLRKTIKRVCCEEELCSKKTYESHACCGDDQCWEKCYGHFYALKKTSNISASNIVDDGIV</sequence>
<evidence type="ECO:0008006" key="4">
    <source>
        <dbReference type="Google" id="ProtNLM"/>
    </source>
</evidence>
<dbReference type="AlphaFoldDB" id="A0AA39LE67"/>
<comment type="caution">
    <text evidence="2">The sequence shown here is derived from an EMBL/GenBank/DDBJ whole genome shotgun (WGS) entry which is preliminary data.</text>
</comment>
<evidence type="ECO:0000313" key="3">
    <source>
        <dbReference type="Proteomes" id="UP001175271"/>
    </source>
</evidence>
<gene>
    <name evidence="2" type="ORF">QR680_000485</name>
</gene>
<name>A0AA39LE67_9BILA</name>
<organism evidence="2 3">
    <name type="scientific">Steinernema hermaphroditum</name>
    <dbReference type="NCBI Taxonomy" id="289476"/>
    <lineage>
        <taxon>Eukaryota</taxon>
        <taxon>Metazoa</taxon>
        <taxon>Ecdysozoa</taxon>
        <taxon>Nematoda</taxon>
        <taxon>Chromadorea</taxon>
        <taxon>Rhabditida</taxon>
        <taxon>Tylenchina</taxon>
        <taxon>Panagrolaimomorpha</taxon>
        <taxon>Strongyloidoidea</taxon>
        <taxon>Steinernematidae</taxon>
        <taxon>Steinernema</taxon>
    </lineage>
</organism>
<accession>A0AA39LE67</accession>
<dbReference type="Proteomes" id="UP001175271">
    <property type="component" value="Unassembled WGS sequence"/>
</dbReference>
<keyword evidence="1" id="KW-0732">Signal</keyword>
<keyword evidence="3" id="KW-1185">Reference proteome</keyword>
<dbReference type="EMBL" id="JAUCMV010000005">
    <property type="protein sequence ID" value="KAK0393947.1"/>
    <property type="molecule type" value="Genomic_DNA"/>
</dbReference>
<protein>
    <recommendedName>
        <fullName evidence="4">WAP domain-containing protein</fullName>
    </recommendedName>
</protein>